<dbReference type="WBParaSite" id="nRc.2.0.1.t24628-RA">
    <property type="protein sequence ID" value="nRc.2.0.1.t24628-RA"/>
    <property type="gene ID" value="nRc.2.0.1.g24628"/>
</dbReference>
<accession>A0A915JEL5</accession>
<evidence type="ECO:0000313" key="1">
    <source>
        <dbReference type="Proteomes" id="UP000887565"/>
    </source>
</evidence>
<keyword evidence="1" id="KW-1185">Reference proteome</keyword>
<evidence type="ECO:0000313" key="2">
    <source>
        <dbReference type="WBParaSite" id="nRc.2.0.1.t24628-RA"/>
    </source>
</evidence>
<name>A0A915JEL5_ROMCU</name>
<proteinExistence type="predicted"/>
<reference evidence="2" key="1">
    <citation type="submission" date="2022-11" db="UniProtKB">
        <authorList>
            <consortium name="WormBaseParasite"/>
        </authorList>
    </citation>
    <scope>IDENTIFICATION</scope>
</reference>
<organism evidence="1 2">
    <name type="scientific">Romanomermis culicivorax</name>
    <name type="common">Nematode worm</name>
    <dbReference type="NCBI Taxonomy" id="13658"/>
    <lineage>
        <taxon>Eukaryota</taxon>
        <taxon>Metazoa</taxon>
        <taxon>Ecdysozoa</taxon>
        <taxon>Nematoda</taxon>
        <taxon>Enoplea</taxon>
        <taxon>Dorylaimia</taxon>
        <taxon>Mermithida</taxon>
        <taxon>Mermithoidea</taxon>
        <taxon>Mermithidae</taxon>
        <taxon>Romanomermis</taxon>
    </lineage>
</organism>
<dbReference type="Proteomes" id="UP000887565">
    <property type="component" value="Unplaced"/>
</dbReference>
<dbReference type="AlphaFoldDB" id="A0A915JEL5"/>
<sequence length="90" mass="10041">MVNNAMAEIHDNYGQQFEMQGGFMINGEHAVEANKARIRARMEVIPEANKAKEDTIKESLEEAIDMAGMLLANKNSLFDKPVQNATAEIF</sequence>
<protein>
    <submittedName>
        <fullName evidence="2">Uncharacterized protein</fullName>
    </submittedName>
</protein>